<name>A0A7G9G7Y8_9FIRM</name>
<dbReference type="PANTHER" id="PTHR38449">
    <property type="entry name" value="REGULATORY PROTEIN TM_1690-RELATED"/>
    <property type="match status" value="1"/>
</dbReference>
<dbReference type="KEGG" id="qdo:H9Q78_01600"/>
<dbReference type="InterPro" id="IPR007169">
    <property type="entry name" value="RemA-like"/>
</dbReference>
<evidence type="ECO:0000313" key="2">
    <source>
        <dbReference type="EMBL" id="QNM06920.1"/>
    </source>
</evidence>
<dbReference type="Pfam" id="PF04025">
    <property type="entry name" value="RemA-like"/>
    <property type="match status" value="1"/>
</dbReference>
<protein>
    <recommendedName>
        <fullName evidence="1">Putative regulatory protein H9Q78_01600</fullName>
    </recommendedName>
</protein>
<sequence>MTVGKLINIGYGNVVHTEKVLAVVSPDSAPGKRLIQAARDEGRSIDATQGRKTKGLIVMDNGYVVLSALLPETIAGRFNESGISDRISDKEGDCE</sequence>
<evidence type="ECO:0000313" key="3">
    <source>
        <dbReference type="Proteomes" id="UP000515823"/>
    </source>
</evidence>
<organism evidence="2 3">
    <name type="scientific">Qiania dongpingensis</name>
    <dbReference type="NCBI Taxonomy" id="2763669"/>
    <lineage>
        <taxon>Bacteria</taxon>
        <taxon>Bacillati</taxon>
        <taxon>Bacillota</taxon>
        <taxon>Clostridia</taxon>
        <taxon>Lachnospirales</taxon>
        <taxon>Lachnospiraceae</taxon>
        <taxon>Qiania</taxon>
    </lineage>
</organism>
<reference evidence="2 3" key="1">
    <citation type="submission" date="2020-08" db="EMBL/GenBank/DDBJ databases">
        <authorList>
            <person name="Liu C."/>
            <person name="Sun Q."/>
        </authorList>
    </citation>
    <scope>NUCLEOTIDE SEQUENCE [LARGE SCALE GENOMIC DNA]</scope>
    <source>
        <strain evidence="2 3">NSJ-38</strain>
    </source>
</reference>
<dbReference type="AlphaFoldDB" id="A0A7G9G7Y8"/>
<dbReference type="Proteomes" id="UP000515823">
    <property type="component" value="Chromosome"/>
</dbReference>
<evidence type="ECO:0000256" key="1">
    <source>
        <dbReference type="HAMAP-Rule" id="MF_01503"/>
    </source>
</evidence>
<keyword evidence="3" id="KW-1185">Reference proteome</keyword>
<gene>
    <name evidence="2" type="ORF">H9Q78_01600</name>
</gene>
<dbReference type="NCBIfam" id="NF003315">
    <property type="entry name" value="PRK04323.1"/>
    <property type="match status" value="1"/>
</dbReference>
<comment type="similarity">
    <text evidence="1">Belongs to the RemA family.</text>
</comment>
<dbReference type="EMBL" id="CP060634">
    <property type="protein sequence ID" value="QNM06920.1"/>
    <property type="molecule type" value="Genomic_DNA"/>
</dbReference>
<dbReference type="HAMAP" id="MF_01503">
    <property type="entry name" value="RemA"/>
    <property type="match status" value="1"/>
</dbReference>
<accession>A0A7G9G7Y8</accession>
<dbReference type="PANTHER" id="PTHR38449:SF1">
    <property type="entry name" value="REGULATORY PROTEIN SSL2874-RELATED"/>
    <property type="match status" value="1"/>
</dbReference>
<proteinExistence type="inferred from homology"/>